<keyword evidence="11" id="KW-1185">Reference proteome</keyword>
<evidence type="ECO:0000256" key="8">
    <source>
        <dbReference type="HAMAP-Rule" id="MF_00265"/>
    </source>
</evidence>
<dbReference type="Gene3D" id="3.40.50.1010">
    <property type="entry name" value="5'-nuclease"/>
    <property type="match status" value="1"/>
</dbReference>
<comment type="cofactor">
    <cofactor evidence="1 8">
        <name>Mg(2+)</name>
        <dbReference type="ChEBI" id="CHEBI:18420"/>
    </cofactor>
</comment>
<evidence type="ECO:0000256" key="2">
    <source>
        <dbReference type="ARBA" id="ARBA00022649"/>
    </source>
</evidence>
<evidence type="ECO:0000313" key="10">
    <source>
        <dbReference type="EMBL" id="BDI03281.1"/>
    </source>
</evidence>
<keyword evidence="2 8" id="KW-1277">Toxin-antitoxin system</keyword>
<evidence type="ECO:0000313" key="11">
    <source>
        <dbReference type="Proteomes" id="UP001057498"/>
    </source>
</evidence>
<feature type="binding site" evidence="8">
    <location>
        <position position="7"/>
    </location>
    <ligand>
        <name>Mg(2+)</name>
        <dbReference type="ChEBI" id="CHEBI:18420"/>
    </ligand>
</feature>
<proteinExistence type="inferred from homology"/>
<sequence length="135" mass="14944">MNLTLLDTNICVYVIKARPAEVLARFNDFEAGELAVSVITALELTVGARRASHTAYARRVEALLTQLEVLPLMAEVADAYATTRLDLQARGELIGPMDLLIAAHALSLNATLVTNNEREFRRVAGLRVENWAQRR</sequence>
<reference evidence="10" key="1">
    <citation type="submission" date="2022-04" db="EMBL/GenBank/DDBJ databases">
        <title>Whole genome sequence of Sphaerotilus sp. FB-5.</title>
        <authorList>
            <person name="Takeda M."/>
            <person name="Narihara S."/>
            <person name="Akimoto M."/>
            <person name="Akimoto R."/>
            <person name="Nishiyashiki S."/>
            <person name="Murakami T."/>
        </authorList>
    </citation>
    <scope>NUCLEOTIDE SEQUENCE</scope>
    <source>
        <strain evidence="10">FB-5</strain>
    </source>
</reference>
<dbReference type="InterPro" id="IPR050556">
    <property type="entry name" value="Type_II_TA_system_RNase"/>
</dbReference>
<accession>A0ABN6PHU9</accession>
<keyword evidence="3 8" id="KW-0540">Nuclease</keyword>
<dbReference type="EMBL" id="AP025730">
    <property type="protein sequence ID" value="BDI03281.1"/>
    <property type="molecule type" value="Genomic_DNA"/>
</dbReference>
<keyword evidence="8" id="KW-0800">Toxin</keyword>
<dbReference type="HAMAP" id="MF_00265">
    <property type="entry name" value="VapC_Nob1"/>
    <property type="match status" value="1"/>
</dbReference>
<feature type="domain" description="PIN" evidence="9">
    <location>
        <begin position="5"/>
        <end position="125"/>
    </location>
</feature>
<evidence type="ECO:0000256" key="6">
    <source>
        <dbReference type="ARBA" id="ARBA00022842"/>
    </source>
</evidence>
<organism evidence="10 11">
    <name type="scientific">Sphaerotilus microaerophilus</name>
    <dbReference type="NCBI Taxonomy" id="2914710"/>
    <lineage>
        <taxon>Bacteria</taxon>
        <taxon>Pseudomonadati</taxon>
        <taxon>Pseudomonadota</taxon>
        <taxon>Betaproteobacteria</taxon>
        <taxon>Burkholderiales</taxon>
        <taxon>Sphaerotilaceae</taxon>
        <taxon>Sphaerotilus</taxon>
    </lineage>
</organism>
<dbReference type="SUPFAM" id="SSF88723">
    <property type="entry name" value="PIN domain-like"/>
    <property type="match status" value="1"/>
</dbReference>
<comment type="similarity">
    <text evidence="7 8">Belongs to the PINc/VapC protein family.</text>
</comment>
<evidence type="ECO:0000256" key="5">
    <source>
        <dbReference type="ARBA" id="ARBA00022801"/>
    </source>
</evidence>
<evidence type="ECO:0000256" key="7">
    <source>
        <dbReference type="ARBA" id="ARBA00038093"/>
    </source>
</evidence>
<gene>
    <name evidence="10" type="primary">vapC_1</name>
    <name evidence="8" type="synonym">vapC</name>
    <name evidence="10" type="ORF">CATMQ487_02510</name>
</gene>
<dbReference type="Proteomes" id="UP001057498">
    <property type="component" value="Chromosome"/>
</dbReference>
<evidence type="ECO:0000256" key="3">
    <source>
        <dbReference type="ARBA" id="ARBA00022722"/>
    </source>
</evidence>
<dbReference type="InterPro" id="IPR029060">
    <property type="entry name" value="PIN-like_dom_sf"/>
</dbReference>
<comment type="function">
    <text evidence="8">Toxic component of a toxin-antitoxin (TA) system. An RNase.</text>
</comment>
<name>A0ABN6PHU9_9BURK</name>
<evidence type="ECO:0000256" key="4">
    <source>
        <dbReference type="ARBA" id="ARBA00022723"/>
    </source>
</evidence>
<evidence type="ECO:0000259" key="9">
    <source>
        <dbReference type="Pfam" id="PF01850"/>
    </source>
</evidence>
<keyword evidence="4 8" id="KW-0479">Metal-binding</keyword>
<feature type="binding site" evidence="8">
    <location>
        <position position="98"/>
    </location>
    <ligand>
        <name>Mg(2+)</name>
        <dbReference type="ChEBI" id="CHEBI:18420"/>
    </ligand>
</feature>
<dbReference type="PANTHER" id="PTHR33653:SF1">
    <property type="entry name" value="RIBONUCLEASE VAPC2"/>
    <property type="match status" value="1"/>
</dbReference>
<keyword evidence="6 8" id="KW-0460">Magnesium</keyword>
<dbReference type="RefSeq" id="WP_251971577.1">
    <property type="nucleotide sequence ID" value="NZ_AP025730.1"/>
</dbReference>
<protein>
    <recommendedName>
        <fullName evidence="8">Ribonuclease VapC</fullName>
        <shortName evidence="8">RNase VapC</shortName>
        <ecNumber evidence="8">3.1.-.-</ecNumber>
    </recommendedName>
    <alternativeName>
        <fullName evidence="8">Toxin VapC</fullName>
    </alternativeName>
</protein>
<dbReference type="InterPro" id="IPR022907">
    <property type="entry name" value="VapC_family"/>
</dbReference>
<dbReference type="EC" id="3.1.-.-" evidence="8"/>
<dbReference type="InterPro" id="IPR002716">
    <property type="entry name" value="PIN_dom"/>
</dbReference>
<dbReference type="PANTHER" id="PTHR33653">
    <property type="entry name" value="RIBONUCLEASE VAPC2"/>
    <property type="match status" value="1"/>
</dbReference>
<dbReference type="Pfam" id="PF01850">
    <property type="entry name" value="PIN"/>
    <property type="match status" value="1"/>
</dbReference>
<evidence type="ECO:0000256" key="1">
    <source>
        <dbReference type="ARBA" id="ARBA00001946"/>
    </source>
</evidence>
<keyword evidence="5 8" id="KW-0378">Hydrolase</keyword>